<dbReference type="InterPro" id="IPR011075">
    <property type="entry name" value="TetR_C"/>
</dbReference>
<evidence type="ECO:0000256" key="2">
    <source>
        <dbReference type="ARBA" id="ARBA00023125"/>
    </source>
</evidence>
<gene>
    <name evidence="4" type="ORF">BAY60_15095</name>
</gene>
<evidence type="ECO:0000256" key="1">
    <source>
        <dbReference type="ARBA" id="ARBA00023015"/>
    </source>
</evidence>
<dbReference type="InterPro" id="IPR009057">
    <property type="entry name" value="Homeodomain-like_sf"/>
</dbReference>
<organism evidence="4 5">
    <name type="scientific">Prauserella muralis</name>
    <dbReference type="NCBI Taxonomy" id="588067"/>
    <lineage>
        <taxon>Bacteria</taxon>
        <taxon>Bacillati</taxon>
        <taxon>Actinomycetota</taxon>
        <taxon>Actinomycetes</taxon>
        <taxon>Pseudonocardiales</taxon>
        <taxon>Pseudonocardiaceae</taxon>
        <taxon>Prauserella</taxon>
    </lineage>
</organism>
<keyword evidence="2" id="KW-0238">DNA-binding</keyword>
<dbReference type="InterPro" id="IPR036271">
    <property type="entry name" value="Tet_transcr_reg_TetR-rel_C_sf"/>
</dbReference>
<dbReference type="OrthoDB" id="4567939at2"/>
<dbReference type="InterPro" id="IPR001647">
    <property type="entry name" value="HTH_TetR"/>
</dbReference>
<dbReference type="AlphaFoldDB" id="A0A2V4B0D4"/>
<evidence type="ECO:0000313" key="4">
    <source>
        <dbReference type="EMBL" id="PXY27711.1"/>
    </source>
</evidence>
<dbReference type="PANTHER" id="PTHR47506">
    <property type="entry name" value="TRANSCRIPTIONAL REGULATORY PROTEIN"/>
    <property type="match status" value="1"/>
</dbReference>
<evidence type="ECO:0000313" key="5">
    <source>
        <dbReference type="Proteomes" id="UP000249915"/>
    </source>
</evidence>
<dbReference type="Pfam" id="PF16925">
    <property type="entry name" value="TetR_C_13"/>
    <property type="match status" value="1"/>
</dbReference>
<accession>A0A2V4B0D4</accession>
<dbReference type="Proteomes" id="UP000249915">
    <property type="component" value="Unassembled WGS sequence"/>
</dbReference>
<proteinExistence type="predicted"/>
<dbReference type="PANTHER" id="PTHR47506:SF1">
    <property type="entry name" value="HTH-TYPE TRANSCRIPTIONAL REGULATOR YJDC"/>
    <property type="match status" value="1"/>
</dbReference>
<keyword evidence="3" id="KW-0804">Transcription</keyword>
<dbReference type="Gene3D" id="1.10.357.10">
    <property type="entry name" value="Tetracycline Repressor, domain 2"/>
    <property type="match status" value="1"/>
</dbReference>
<evidence type="ECO:0000256" key="3">
    <source>
        <dbReference type="ARBA" id="ARBA00023163"/>
    </source>
</evidence>
<dbReference type="EMBL" id="MASW01000002">
    <property type="protein sequence ID" value="PXY27711.1"/>
    <property type="molecule type" value="Genomic_DNA"/>
</dbReference>
<keyword evidence="1" id="KW-0805">Transcription regulation</keyword>
<dbReference type="SUPFAM" id="SSF48498">
    <property type="entry name" value="Tetracyclin repressor-like, C-terminal domain"/>
    <property type="match status" value="1"/>
</dbReference>
<dbReference type="RefSeq" id="WP_112281721.1">
    <property type="nucleotide sequence ID" value="NZ_MASW01000002.1"/>
</dbReference>
<dbReference type="SUPFAM" id="SSF46689">
    <property type="entry name" value="Homeodomain-like"/>
    <property type="match status" value="1"/>
</dbReference>
<reference evidence="4 5" key="1">
    <citation type="submission" date="2016-07" db="EMBL/GenBank/DDBJ databases">
        <title>Draft genome sequence of Prauserella muralis DSM 45305, isolated from a mould-covered wall in an indoor environment.</title>
        <authorList>
            <person name="Ruckert C."/>
            <person name="Albersmeier A."/>
            <person name="Jiang C.-L."/>
            <person name="Jiang Y."/>
            <person name="Kalinowski J."/>
            <person name="Schneider O."/>
            <person name="Winkler A."/>
            <person name="Zotchev S.B."/>
        </authorList>
    </citation>
    <scope>NUCLEOTIDE SEQUENCE [LARGE SCALE GENOMIC DNA]</scope>
    <source>
        <strain evidence="4 5">DSM 45305</strain>
    </source>
</reference>
<dbReference type="PROSITE" id="PS50977">
    <property type="entry name" value="HTH_TETR_2"/>
    <property type="match status" value="1"/>
</dbReference>
<dbReference type="PRINTS" id="PR00455">
    <property type="entry name" value="HTHTETR"/>
</dbReference>
<comment type="caution">
    <text evidence="4">The sequence shown here is derived from an EMBL/GenBank/DDBJ whole genome shotgun (WGS) entry which is preliminary data.</text>
</comment>
<keyword evidence="5" id="KW-1185">Reference proteome</keyword>
<sequence>MGRTSDSRERIVRASARLFLSRSYGAVSVDELCAAADVRKGSFYYFFPSKAELAKAVIDLHTDGLFAQLSAAPGASAAERLRGVADAVGAIQTRFESKYGRIVGCPFGNLAAELSTVDDELREHLASTFARWEREFAVVCHQARADGALREGVDPDRLAHSLLALAQGQILLAKVANLSAASISAALREHIDVHLREGVA</sequence>
<dbReference type="Pfam" id="PF00440">
    <property type="entry name" value="TetR_N"/>
    <property type="match status" value="1"/>
</dbReference>
<dbReference type="GO" id="GO:0003677">
    <property type="term" value="F:DNA binding"/>
    <property type="evidence" value="ECO:0007669"/>
    <property type="project" value="UniProtKB-UniRule"/>
</dbReference>
<name>A0A2V4B0D4_9PSEU</name>
<protein>
    <submittedName>
        <fullName evidence="4">Transcriptional regulator</fullName>
    </submittedName>
</protein>